<evidence type="ECO:0008006" key="3">
    <source>
        <dbReference type="Google" id="ProtNLM"/>
    </source>
</evidence>
<gene>
    <name evidence="2" type="ordered locus">Cyan7425_3858</name>
</gene>
<keyword evidence="1" id="KW-1133">Transmembrane helix</keyword>
<evidence type="ECO:0000256" key="1">
    <source>
        <dbReference type="SAM" id="Phobius"/>
    </source>
</evidence>
<sequence>MSTCSRCHQRVSSQTVTCPHCGYVLKAHGHPGITLHRAEPGNYLCRTCLYDADDSCNFPQRPYATECTLYRNQAQAEQGRKKTIERRNLQDWVQRHLVWFVLLGIVLVAIFLAR</sequence>
<reference evidence="2" key="1">
    <citation type="submission" date="2009-01" db="EMBL/GenBank/DDBJ databases">
        <title>Complete sequence of chromosome Cyanothece sp. PCC 7425.</title>
        <authorList>
            <consortium name="US DOE Joint Genome Institute"/>
            <person name="Lucas S."/>
            <person name="Copeland A."/>
            <person name="Lapidus A."/>
            <person name="Glavina del Rio T."/>
            <person name="Dalin E."/>
            <person name="Tice H."/>
            <person name="Bruce D."/>
            <person name="Goodwin L."/>
            <person name="Pitluck S."/>
            <person name="Sims D."/>
            <person name="Meineke L."/>
            <person name="Brettin T."/>
            <person name="Detter J.C."/>
            <person name="Han C."/>
            <person name="Larimer F."/>
            <person name="Land M."/>
            <person name="Hauser L."/>
            <person name="Kyrpides N."/>
            <person name="Ovchinnikova G."/>
            <person name="Liberton M."/>
            <person name="Stoeckel J."/>
            <person name="Banerjee A."/>
            <person name="Singh A."/>
            <person name="Page L."/>
            <person name="Sato H."/>
            <person name="Zhao L."/>
            <person name="Sherman L."/>
            <person name="Pakrasi H."/>
            <person name="Richardson P."/>
        </authorList>
    </citation>
    <scope>NUCLEOTIDE SEQUENCE</scope>
    <source>
        <strain evidence="2">PCC 7425</strain>
    </source>
</reference>
<dbReference type="HOGENOM" id="CLU_2034203_0_0_3"/>
<keyword evidence="1" id="KW-0812">Transmembrane</keyword>
<dbReference type="EMBL" id="CP001344">
    <property type="protein sequence ID" value="ACL46175.1"/>
    <property type="molecule type" value="Genomic_DNA"/>
</dbReference>
<feature type="transmembrane region" description="Helical" evidence="1">
    <location>
        <begin position="96"/>
        <end position="113"/>
    </location>
</feature>
<proteinExistence type="predicted"/>
<evidence type="ECO:0000313" key="2">
    <source>
        <dbReference type="EMBL" id="ACL46175.1"/>
    </source>
</evidence>
<dbReference type="STRING" id="395961.Cyan7425_3858"/>
<keyword evidence="1" id="KW-0472">Membrane</keyword>
<dbReference type="OrthoDB" id="530614at2"/>
<name>B8HUH3_CYAP4</name>
<dbReference type="KEGG" id="cyn:Cyan7425_3858"/>
<dbReference type="AlphaFoldDB" id="B8HUH3"/>
<dbReference type="eggNOG" id="ENOG5032T3U">
    <property type="taxonomic scope" value="Bacteria"/>
</dbReference>
<protein>
    <recommendedName>
        <fullName evidence="3">DZANK-type domain-containing protein</fullName>
    </recommendedName>
</protein>
<organism evidence="2">
    <name type="scientific">Cyanothece sp. (strain PCC 7425 / ATCC 29141)</name>
    <dbReference type="NCBI Taxonomy" id="395961"/>
    <lineage>
        <taxon>Bacteria</taxon>
        <taxon>Bacillati</taxon>
        <taxon>Cyanobacteriota</taxon>
        <taxon>Cyanophyceae</taxon>
        <taxon>Gomontiellales</taxon>
        <taxon>Cyanothecaceae</taxon>
        <taxon>Cyanothece</taxon>
    </lineage>
</organism>
<accession>B8HUH3</accession>